<keyword evidence="10" id="KW-1185">Reference proteome</keyword>
<accession>A0A399RQR8</accession>
<evidence type="ECO:0000313" key="10">
    <source>
        <dbReference type="Proteomes" id="UP000266385"/>
    </source>
</evidence>
<dbReference type="InterPro" id="IPR049177">
    <property type="entry name" value="MgtC_SapB_SrpB_YhiD_N"/>
</dbReference>
<dbReference type="EMBL" id="QWFX01000005">
    <property type="protein sequence ID" value="RIJ32604.1"/>
    <property type="molecule type" value="Genomic_DNA"/>
</dbReference>
<gene>
    <name evidence="9" type="ORF">D1223_01760</name>
</gene>
<dbReference type="Pfam" id="PF02308">
    <property type="entry name" value="MgtC"/>
    <property type="match status" value="1"/>
</dbReference>
<evidence type="ECO:0000256" key="1">
    <source>
        <dbReference type="ARBA" id="ARBA00004651"/>
    </source>
</evidence>
<name>A0A399RQR8_9PROT</name>
<dbReference type="PANTHER" id="PTHR33778">
    <property type="entry name" value="PROTEIN MGTC"/>
    <property type="match status" value="1"/>
</dbReference>
<dbReference type="AlphaFoldDB" id="A0A399RQR8"/>
<dbReference type="GO" id="GO:0005886">
    <property type="term" value="C:plasma membrane"/>
    <property type="evidence" value="ECO:0007669"/>
    <property type="project" value="UniProtKB-SubCell"/>
</dbReference>
<sequence>MGSIDFSIDMAAADMLLRLGLAAFCGLLIGFEREARDRPAGMRTHMLTSLAAALFAVIAIEMIARFGSDSAATQLDPIRVVEAVTAGVAFLAAGTIIQSRGSVKGLTTGAGMWLAGAVGLASGAGFYLVAASGTVLALLILLPFKFMEDRLFDEGSADDRKQDRPKA</sequence>
<keyword evidence="5 7" id="KW-1133">Transmembrane helix</keyword>
<reference evidence="9 10" key="1">
    <citation type="submission" date="2018-08" db="EMBL/GenBank/DDBJ databases">
        <title>Henriciella mobilis sp. nov., isolated from seawater.</title>
        <authorList>
            <person name="Cheng H."/>
            <person name="Wu Y.-H."/>
            <person name="Xu X.-W."/>
            <person name="Guo L.-L."/>
        </authorList>
    </citation>
    <scope>NUCLEOTIDE SEQUENCE [LARGE SCALE GENOMIC DNA]</scope>
    <source>
        <strain evidence="9 10">JN25</strain>
    </source>
</reference>
<keyword evidence="7" id="KW-0997">Cell inner membrane</keyword>
<dbReference type="Proteomes" id="UP000266385">
    <property type="component" value="Unassembled WGS sequence"/>
</dbReference>
<keyword evidence="3" id="KW-1003">Cell membrane</keyword>
<organism evidence="9 10">
    <name type="scientific">Henriciella mobilis</name>
    <dbReference type="NCBI Taxonomy" id="2305467"/>
    <lineage>
        <taxon>Bacteria</taxon>
        <taxon>Pseudomonadati</taxon>
        <taxon>Pseudomonadota</taxon>
        <taxon>Alphaproteobacteria</taxon>
        <taxon>Hyphomonadales</taxon>
        <taxon>Hyphomonadaceae</taxon>
        <taxon>Henriciella</taxon>
    </lineage>
</organism>
<dbReference type="InterPro" id="IPR003416">
    <property type="entry name" value="MgtC/SapB/SrpB/YhiD_fam"/>
</dbReference>
<evidence type="ECO:0000256" key="2">
    <source>
        <dbReference type="ARBA" id="ARBA00009298"/>
    </source>
</evidence>
<feature type="domain" description="MgtC/SapB/SrpB/YhiD N-terminal" evidence="8">
    <location>
        <begin position="19"/>
        <end position="148"/>
    </location>
</feature>
<comment type="similarity">
    <text evidence="2 7">Belongs to the MgtC/SapB family.</text>
</comment>
<evidence type="ECO:0000256" key="5">
    <source>
        <dbReference type="ARBA" id="ARBA00022989"/>
    </source>
</evidence>
<evidence type="ECO:0000259" key="8">
    <source>
        <dbReference type="Pfam" id="PF02308"/>
    </source>
</evidence>
<protein>
    <recommendedName>
        <fullName evidence="7">Protein MgtC</fullName>
    </recommendedName>
</protein>
<comment type="caution">
    <text evidence="9">The sequence shown here is derived from an EMBL/GenBank/DDBJ whole genome shotgun (WGS) entry which is preliminary data.</text>
</comment>
<evidence type="ECO:0000256" key="3">
    <source>
        <dbReference type="ARBA" id="ARBA00022475"/>
    </source>
</evidence>
<keyword evidence="4 7" id="KW-0812">Transmembrane</keyword>
<proteinExistence type="inferred from homology"/>
<keyword evidence="6 7" id="KW-0472">Membrane</keyword>
<feature type="transmembrane region" description="Helical" evidence="7">
    <location>
        <begin position="12"/>
        <end position="31"/>
    </location>
</feature>
<feature type="transmembrane region" description="Helical" evidence="7">
    <location>
        <begin position="117"/>
        <end position="142"/>
    </location>
</feature>
<evidence type="ECO:0000256" key="7">
    <source>
        <dbReference type="RuleBase" id="RU365041"/>
    </source>
</evidence>
<dbReference type="PRINTS" id="PR01837">
    <property type="entry name" value="MGTCSAPBPROT"/>
</dbReference>
<dbReference type="PANTHER" id="PTHR33778:SF1">
    <property type="entry name" value="MAGNESIUM TRANSPORTER YHID-RELATED"/>
    <property type="match status" value="1"/>
</dbReference>
<evidence type="ECO:0000256" key="6">
    <source>
        <dbReference type="ARBA" id="ARBA00023136"/>
    </source>
</evidence>
<feature type="transmembrane region" description="Helical" evidence="7">
    <location>
        <begin position="46"/>
        <end position="66"/>
    </location>
</feature>
<comment type="subcellular location">
    <subcellularLocation>
        <location evidence="7">Cell inner membrane</location>
        <topology evidence="7">Multi-pass membrane protein</topology>
    </subcellularLocation>
    <subcellularLocation>
        <location evidence="1">Cell membrane</location>
        <topology evidence="1">Multi-pass membrane protein</topology>
    </subcellularLocation>
</comment>
<dbReference type="RefSeq" id="WP_119374685.1">
    <property type="nucleotide sequence ID" value="NZ_QWFX01000005.1"/>
</dbReference>
<evidence type="ECO:0000256" key="4">
    <source>
        <dbReference type="ARBA" id="ARBA00022692"/>
    </source>
</evidence>
<evidence type="ECO:0000313" key="9">
    <source>
        <dbReference type="EMBL" id="RIJ32604.1"/>
    </source>
</evidence>
<dbReference type="OrthoDB" id="9811198at2"/>